<feature type="coiled-coil region" evidence="1">
    <location>
        <begin position="7"/>
        <end position="34"/>
    </location>
</feature>
<dbReference type="InterPro" id="IPR018977">
    <property type="entry name" value="NurA_domain"/>
</dbReference>
<dbReference type="Proteomes" id="UP000646946">
    <property type="component" value="Unassembled WGS sequence"/>
</dbReference>
<comment type="caution">
    <text evidence="3">The sequence shown here is derived from an EMBL/GenBank/DDBJ whole genome shotgun (WGS) entry which is preliminary data.</text>
</comment>
<organism evidence="3 4">
    <name type="scientific">Candidatus Naiadarchaeum limnaeum</name>
    <dbReference type="NCBI Taxonomy" id="2756139"/>
    <lineage>
        <taxon>Archaea</taxon>
        <taxon>Candidatus Undinarchaeota</taxon>
        <taxon>Candidatus Undinarchaeia</taxon>
        <taxon>Candidatus Naiadarchaeales</taxon>
        <taxon>Candidatus Naiadarchaeaceae</taxon>
        <taxon>Candidatus Naiadarchaeum</taxon>
    </lineage>
</organism>
<evidence type="ECO:0000259" key="2">
    <source>
        <dbReference type="SMART" id="SM00933"/>
    </source>
</evidence>
<sequence length="382" mass="43177">MELETELNKLAQNIKALEHQRSSLGEALKKIKAQIEFPKRDSDIIEDKFVTKVKPDELKNLKVAAVDGGIVQTKLHGVNLVVGRAAAVVFDFKNGVLFNTNYYPDAFPSHQLLSFNAPITDRDYAISISLNRQIMEISTAEKVVSNFSPELMLLDGSVLPLAMDKPEKNSPEFKRYENLIQTYLSLYRTCSKKKTQLAGVIEDSGGLRLTTLLKEKVVPGVIQSSEFDGGIVDVLEQNKSILENTNDSNVIFYILDVGERTCVYSYSADPEKHQVLKDLEDYGGKIFSFYLKTVPFDRPIRIDFVSESDMQEKITKIANDIASKVLAMSMHNETYGFPSILIEADGRARLSERDLDLIYHRLKDKVGDLPSLFKLRRELRPF</sequence>
<gene>
    <name evidence="3" type="ORF">H1016_05150</name>
</gene>
<evidence type="ECO:0000313" key="3">
    <source>
        <dbReference type="EMBL" id="HIK00892.1"/>
    </source>
</evidence>
<reference evidence="3 4" key="1">
    <citation type="journal article" name="Nat. Commun.">
        <title>Undinarchaeota illuminate DPANN phylogeny and the impact of gene transfer on archaeal evolution.</title>
        <authorList>
            <person name="Dombrowski N."/>
            <person name="Williams T.A."/>
            <person name="Sun J."/>
            <person name="Woodcroft B.J."/>
            <person name="Lee J.H."/>
            <person name="Minh B.Q."/>
            <person name="Rinke C."/>
            <person name="Spang A."/>
        </authorList>
    </citation>
    <scope>NUCLEOTIDE SEQUENCE [LARGE SCALE GENOMIC DNA]</scope>
    <source>
        <strain evidence="3">MAG_bin1129</strain>
    </source>
</reference>
<accession>A0A832XJP7</accession>
<dbReference type="AlphaFoldDB" id="A0A832XJP7"/>
<dbReference type="Pfam" id="PF09376">
    <property type="entry name" value="NurA"/>
    <property type="match status" value="1"/>
</dbReference>
<keyword evidence="4" id="KW-1185">Reference proteome</keyword>
<dbReference type="SMART" id="SM00933">
    <property type="entry name" value="NurA"/>
    <property type="match status" value="1"/>
</dbReference>
<dbReference type="EMBL" id="DVAB01000042">
    <property type="protein sequence ID" value="HIK00892.1"/>
    <property type="molecule type" value="Genomic_DNA"/>
</dbReference>
<name>A0A832XJP7_9ARCH</name>
<keyword evidence="1" id="KW-0175">Coiled coil</keyword>
<protein>
    <submittedName>
        <fullName evidence="3">DNA double-strand break repair nuclease NurA</fullName>
    </submittedName>
</protein>
<evidence type="ECO:0000313" key="4">
    <source>
        <dbReference type="Proteomes" id="UP000646946"/>
    </source>
</evidence>
<evidence type="ECO:0000256" key="1">
    <source>
        <dbReference type="SAM" id="Coils"/>
    </source>
</evidence>
<proteinExistence type="predicted"/>
<feature type="domain" description="NurA" evidence="2">
    <location>
        <begin position="61"/>
        <end position="350"/>
    </location>
</feature>